<evidence type="ECO:0000313" key="3">
    <source>
        <dbReference type="Proteomes" id="UP001152049"/>
    </source>
</evidence>
<protein>
    <recommendedName>
        <fullName evidence="4">Alpha-galactosidase A</fullName>
    </recommendedName>
</protein>
<keyword evidence="3" id="KW-1185">Reference proteome</keyword>
<comment type="caution">
    <text evidence="2">The sequence shown here is derived from an EMBL/GenBank/DDBJ whole genome shotgun (WGS) entry which is preliminary data.</text>
</comment>
<proteinExistence type="predicted"/>
<evidence type="ECO:0000256" key="1">
    <source>
        <dbReference type="SAM" id="Coils"/>
    </source>
</evidence>
<dbReference type="SUPFAM" id="SSF56112">
    <property type="entry name" value="Protein kinase-like (PK-like)"/>
    <property type="match status" value="1"/>
</dbReference>
<organism evidence="2 3">
    <name type="scientific">Fusarium torreyae</name>
    <dbReference type="NCBI Taxonomy" id="1237075"/>
    <lineage>
        <taxon>Eukaryota</taxon>
        <taxon>Fungi</taxon>
        <taxon>Dikarya</taxon>
        <taxon>Ascomycota</taxon>
        <taxon>Pezizomycotina</taxon>
        <taxon>Sordariomycetes</taxon>
        <taxon>Hypocreomycetidae</taxon>
        <taxon>Hypocreales</taxon>
        <taxon>Nectriaceae</taxon>
        <taxon>Fusarium</taxon>
    </lineage>
</organism>
<dbReference type="EMBL" id="JAOQAZ010000002">
    <property type="protein sequence ID" value="KAJ4269817.1"/>
    <property type="molecule type" value="Genomic_DNA"/>
</dbReference>
<sequence>MAAPRIISMDFSTAGRDDCYFRILTGRNVKYVTIQAGALDSESLMDMPLSFQDILPELPYGESHWNTAFISRNATSGKLEASLDKKELPAVGTVWCQNKVDFLQLQRTQQLTLLAQECTINSDNSMNDSPPENQAKNTVIAKIARFPWEIQYIEAETRIYQLLQSTKVSPRFQAHVHEEGRVIGFLLEKVEGRRAGIDDLDICQRALQFLHNLDVLHGDVNRHNFIIVPGREAVLIDFEKAVMEADAKSLAKEMSSLREQLSEESGRGGGFFTVE</sequence>
<dbReference type="AlphaFoldDB" id="A0A9W8SCK7"/>
<gene>
    <name evidence="2" type="ORF">NW762_001486</name>
</gene>
<dbReference type="Gene3D" id="1.10.510.10">
    <property type="entry name" value="Transferase(Phosphotransferase) domain 1"/>
    <property type="match status" value="1"/>
</dbReference>
<dbReference type="InterPro" id="IPR011009">
    <property type="entry name" value="Kinase-like_dom_sf"/>
</dbReference>
<dbReference type="OrthoDB" id="2687876at2759"/>
<keyword evidence="1" id="KW-0175">Coiled coil</keyword>
<evidence type="ECO:0008006" key="4">
    <source>
        <dbReference type="Google" id="ProtNLM"/>
    </source>
</evidence>
<accession>A0A9W8SCK7</accession>
<dbReference type="Proteomes" id="UP001152049">
    <property type="component" value="Unassembled WGS sequence"/>
</dbReference>
<evidence type="ECO:0000313" key="2">
    <source>
        <dbReference type="EMBL" id="KAJ4269817.1"/>
    </source>
</evidence>
<name>A0A9W8SCK7_9HYPO</name>
<feature type="coiled-coil region" evidence="1">
    <location>
        <begin position="240"/>
        <end position="267"/>
    </location>
</feature>
<reference evidence="2" key="1">
    <citation type="submission" date="2022-09" db="EMBL/GenBank/DDBJ databases">
        <title>Fusarium specimens isolated from Avocado Roots.</title>
        <authorList>
            <person name="Stajich J."/>
            <person name="Roper C."/>
            <person name="Heimlech-Rivalta G."/>
        </authorList>
    </citation>
    <scope>NUCLEOTIDE SEQUENCE</scope>
    <source>
        <strain evidence="2">CF00136</strain>
    </source>
</reference>